<accession>A0A0F9AQR6</accession>
<dbReference type="EMBL" id="LAZR01041466">
    <property type="protein sequence ID" value="KKL11919.1"/>
    <property type="molecule type" value="Genomic_DNA"/>
</dbReference>
<protein>
    <submittedName>
        <fullName evidence="1">Uncharacterized protein</fullName>
    </submittedName>
</protein>
<reference evidence="1" key="1">
    <citation type="journal article" date="2015" name="Nature">
        <title>Complex archaea that bridge the gap between prokaryotes and eukaryotes.</title>
        <authorList>
            <person name="Spang A."/>
            <person name="Saw J.H."/>
            <person name="Jorgensen S.L."/>
            <person name="Zaremba-Niedzwiedzka K."/>
            <person name="Martijn J."/>
            <person name="Lind A.E."/>
            <person name="van Eijk R."/>
            <person name="Schleper C."/>
            <person name="Guy L."/>
            <person name="Ettema T.J."/>
        </authorList>
    </citation>
    <scope>NUCLEOTIDE SEQUENCE</scope>
</reference>
<sequence>MKKQSIPVEAKVGIANGYRNKIIEECAKHLEENADKINDVVVKEREKLSEETMDCFYWEKQVRRTGAMELRKLKS</sequence>
<evidence type="ECO:0000313" key="1">
    <source>
        <dbReference type="EMBL" id="KKL11919.1"/>
    </source>
</evidence>
<dbReference type="AlphaFoldDB" id="A0A0F9AQR6"/>
<name>A0A0F9AQR6_9ZZZZ</name>
<proteinExistence type="predicted"/>
<comment type="caution">
    <text evidence="1">The sequence shown here is derived from an EMBL/GenBank/DDBJ whole genome shotgun (WGS) entry which is preliminary data.</text>
</comment>
<gene>
    <name evidence="1" type="ORF">LCGC14_2541000</name>
</gene>
<organism evidence="1">
    <name type="scientific">marine sediment metagenome</name>
    <dbReference type="NCBI Taxonomy" id="412755"/>
    <lineage>
        <taxon>unclassified sequences</taxon>
        <taxon>metagenomes</taxon>
        <taxon>ecological metagenomes</taxon>
    </lineage>
</organism>